<dbReference type="SUPFAM" id="SSF47413">
    <property type="entry name" value="lambda repressor-like DNA-binding domains"/>
    <property type="match status" value="1"/>
</dbReference>
<reference evidence="2" key="1">
    <citation type="submission" date="2016-08" db="EMBL/GenBank/DDBJ databases">
        <authorList>
            <person name="Seilhamer J.J."/>
        </authorList>
    </citation>
    <scope>NUCLEOTIDE SEQUENCE</scope>
    <source>
        <strain evidence="2">86</strain>
    </source>
</reference>
<dbReference type="SMART" id="SM00530">
    <property type="entry name" value="HTH_XRE"/>
    <property type="match status" value="1"/>
</dbReference>
<dbReference type="Pfam" id="PF01381">
    <property type="entry name" value="HTH_3"/>
    <property type="match status" value="1"/>
</dbReference>
<dbReference type="EMBL" id="FMJE01000005">
    <property type="protein sequence ID" value="SCM82375.1"/>
    <property type="molecule type" value="Genomic_DNA"/>
</dbReference>
<dbReference type="InterPro" id="IPR001387">
    <property type="entry name" value="Cro/C1-type_HTH"/>
</dbReference>
<name>A0A212LXS9_9FIRM</name>
<feature type="domain" description="HTH cro/C1-type" evidence="1">
    <location>
        <begin position="6"/>
        <end position="59"/>
    </location>
</feature>
<organism evidence="2">
    <name type="scientific">uncultured Sporomusa sp</name>
    <dbReference type="NCBI Taxonomy" id="307249"/>
    <lineage>
        <taxon>Bacteria</taxon>
        <taxon>Bacillati</taxon>
        <taxon>Bacillota</taxon>
        <taxon>Negativicutes</taxon>
        <taxon>Selenomonadales</taxon>
        <taxon>Sporomusaceae</taxon>
        <taxon>Sporomusa</taxon>
        <taxon>environmental samples</taxon>
    </lineage>
</organism>
<proteinExistence type="predicted"/>
<evidence type="ECO:0000313" key="2">
    <source>
        <dbReference type="EMBL" id="SCM82375.1"/>
    </source>
</evidence>
<dbReference type="PROSITE" id="PS50943">
    <property type="entry name" value="HTH_CROC1"/>
    <property type="match status" value="1"/>
</dbReference>
<protein>
    <submittedName>
        <fullName evidence="2">Plasmid maintenance system antidote protein (Modular protein)</fullName>
    </submittedName>
</protein>
<gene>
    <name evidence="2" type="ORF">KL86SPO_50146</name>
</gene>
<evidence type="ECO:0000259" key="1">
    <source>
        <dbReference type="PROSITE" id="PS50943"/>
    </source>
</evidence>
<dbReference type="Gene3D" id="1.10.260.40">
    <property type="entry name" value="lambda repressor-like DNA-binding domains"/>
    <property type="match status" value="1"/>
</dbReference>
<accession>A0A212LXS9</accession>
<dbReference type="AlphaFoldDB" id="A0A212LXS9"/>
<dbReference type="CDD" id="cd00093">
    <property type="entry name" value="HTH_XRE"/>
    <property type="match status" value="1"/>
</dbReference>
<sequence>MRFRYREIRKSLGFTQKQAASPLGKTKQWLSEVERGNIKLDYEEAVKLAKVYGGTPDIFLPIESENIVQTTPDQQAVDQQAATLSRTG</sequence>
<dbReference type="RefSeq" id="WP_288185056.1">
    <property type="nucleotide sequence ID" value="NZ_LT608335.1"/>
</dbReference>
<dbReference type="GO" id="GO:0003677">
    <property type="term" value="F:DNA binding"/>
    <property type="evidence" value="ECO:0007669"/>
    <property type="project" value="InterPro"/>
</dbReference>
<dbReference type="InterPro" id="IPR010982">
    <property type="entry name" value="Lambda_DNA-bd_dom_sf"/>
</dbReference>